<dbReference type="InterPro" id="IPR011050">
    <property type="entry name" value="Pectin_lyase_fold/virulence"/>
</dbReference>
<evidence type="ECO:0000259" key="4">
    <source>
        <dbReference type="Pfam" id="PF07602"/>
    </source>
</evidence>
<dbReference type="Pfam" id="PF07602">
    <property type="entry name" value="DUF1565"/>
    <property type="match status" value="1"/>
</dbReference>
<dbReference type="Pfam" id="PF13229">
    <property type="entry name" value="Beta_helix"/>
    <property type="match status" value="1"/>
</dbReference>
<proteinExistence type="predicted"/>
<dbReference type="Proteomes" id="UP000562984">
    <property type="component" value="Unassembled WGS sequence"/>
</dbReference>
<dbReference type="SUPFAM" id="SSF51126">
    <property type="entry name" value="Pectin lyase-like"/>
    <property type="match status" value="1"/>
</dbReference>
<feature type="domain" description="DUF1565" evidence="4">
    <location>
        <begin position="185"/>
        <end position="224"/>
    </location>
</feature>
<dbReference type="PANTHER" id="PTHR40088:SF2">
    <property type="entry name" value="SECRETED SUGAR HYDROLASE"/>
    <property type="match status" value="1"/>
</dbReference>
<sequence length="716" mass="74340">MATPVIQTAGSATQGQRLATNLAAVSASVAAGYRSGVKPVFQAATTPSSVLVAVYHLQNTARADDMFVAKGAQFDAAINGQYRNLGVAFYASPTPLAGCSKQAVLYRHPAVNLHRIAVEAADANPLLNAGWVREATAYYVAGATAVQQPGSRALPTGPTGLTAGPTAIPDTAYPVPAGAVFVSPSGNDAAAGTKTAPLRTLAKAVSKAPAGGTVVLRKGVYRESVTFGKALTIQPYPHEQAWLDGSVPLPRSGWNKTTNGYWMSWSTPSFCMNGYYSKPLTAQGTQGPRAYGDAAAGASADRPIPQDPQQVWINGVPQRQLAFGSKLTAGTFAYDWANRRLYLPTVPTTGNLEAAAKPNAMIIGKTRATVRGLGIRRYATSQSPNTSHGALYLGASVVVLERNLFTDMSAGAVSYSNPQPGSRVESNVFYRNGYTGIQGNGSSATGARNDLVIRGNLLVNQNDQKFGNKCTYACGPAAIKIGHMVGFVISGNKVTDTTGSGLWCDLDCSDGSYQSNVIERVTKHGIFDEVSNKSVVANNVVRNAEGCITVASANVTVAHNTVSDCNFGIRVYDDSRADGYGGWAIGPNTTNVAVLNNVISTTRLALDTYPGLPKLSAPTAYPASYASRVAGNVITASSSTAPVARWKANYTANSRTFTMAELAAYTGATGWEKGSYWRLAGSGIPLGPVAVPAQAAAAAKASTGGSIPVVGAVAGS</sequence>
<evidence type="ECO:0000256" key="3">
    <source>
        <dbReference type="ARBA" id="ARBA00022729"/>
    </source>
</evidence>
<evidence type="ECO:0000259" key="6">
    <source>
        <dbReference type="Pfam" id="PF18885"/>
    </source>
</evidence>
<dbReference type="InterPro" id="IPR052052">
    <property type="entry name" value="Polysaccharide_Lyase_9"/>
</dbReference>
<accession>A0A849A5M0</accession>
<dbReference type="SMART" id="SM00710">
    <property type="entry name" value="PbH1"/>
    <property type="match status" value="8"/>
</dbReference>
<feature type="domain" description="Right handed beta helix" evidence="5">
    <location>
        <begin position="391"/>
        <end position="562"/>
    </location>
</feature>
<dbReference type="RefSeq" id="WP_171199522.1">
    <property type="nucleotide sequence ID" value="NZ_JABEND010000004.1"/>
</dbReference>
<comment type="caution">
    <text evidence="7">The sequence shown here is derived from an EMBL/GenBank/DDBJ whole genome shotgun (WGS) entry which is preliminary data.</text>
</comment>
<evidence type="ECO:0000256" key="2">
    <source>
        <dbReference type="ARBA" id="ARBA00022525"/>
    </source>
</evidence>
<evidence type="ECO:0000259" key="5">
    <source>
        <dbReference type="Pfam" id="PF13229"/>
    </source>
</evidence>
<reference evidence="7 8" key="1">
    <citation type="submission" date="2020-05" db="EMBL/GenBank/DDBJ databases">
        <title>Nakamurella sp. DB0629 isolated from air conditioner.</title>
        <authorList>
            <person name="Kim D.H."/>
            <person name="Kim D.-U."/>
        </authorList>
    </citation>
    <scope>NUCLEOTIDE SEQUENCE [LARGE SCALE GENOMIC DNA]</scope>
    <source>
        <strain evidence="7 8">DB0629</strain>
    </source>
</reference>
<dbReference type="PANTHER" id="PTHR40088">
    <property type="entry name" value="PECTATE LYASE (EUROFUNG)"/>
    <property type="match status" value="1"/>
</dbReference>
<keyword evidence="3" id="KW-0732">Signal</keyword>
<evidence type="ECO:0000313" key="7">
    <source>
        <dbReference type="EMBL" id="NNG35825.1"/>
    </source>
</evidence>
<evidence type="ECO:0000313" key="8">
    <source>
        <dbReference type="Proteomes" id="UP000562984"/>
    </source>
</evidence>
<evidence type="ECO:0000256" key="1">
    <source>
        <dbReference type="ARBA" id="ARBA00004613"/>
    </source>
</evidence>
<dbReference type="Pfam" id="PF18885">
    <property type="entry name" value="DUF5648"/>
    <property type="match status" value="1"/>
</dbReference>
<dbReference type="InterPro" id="IPR039448">
    <property type="entry name" value="Beta_helix"/>
</dbReference>
<dbReference type="GO" id="GO:0016837">
    <property type="term" value="F:carbon-oxygen lyase activity, acting on polysaccharides"/>
    <property type="evidence" value="ECO:0007669"/>
    <property type="project" value="TreeGrafter"/>
</dbReference>
<dbReference type="InterPro" id="IPR012334">
    <property type="entry name" value="Pectin_lyas_fold"/>
</dbReference>
<dbReference type="InterPro" id="IPR011459">
    <property type="entry name" value="DUF1565"/>
</dbReference>
<gene>
    <name evidence="7" type="ORF">HKD39_08900</name>
</gene>
<comment type="subcellular location">
    <subcellularLocation>
        <location evidence="1">Secreted</location>
    </subcellularLocation>
</comment>
<dbReference type="InterPro" id="IPR006626">
    <property type="entry name" value="PbH1"/>
</dbReference>
<feature type="domain" description="DUF5648" evidence="6">
    <location>
        <begin position="20"/>
        <end position="140"/>
    </location>
</feature>
<protein>
    <submittedName>
        <fullName evidence="7">DUF1565 domain-containing protein</fullName>
    </submittedName>
</protein>
<keyword evidence="2" id="KW-0964">Secreted</keyword>
<dbReference type="Gene3D" id="2.160.20.10">
    <property type="entry name" value="Single-stranded right-handed beta-helix, Pectin lyase-like"/>
    <property type="match status" value="2"/>
</dbReference>
<keyword evidence="8" id="KW-1185">Reference proteome</keyword>
<organism evidence="7 8">
    <name type="scientific">Nakamurella aerolata</name>
    <dbReference type="NCBI Taxonomy" id="1656892"/>
    <lineage>
        <taxon>Bacteria</taxon>
        <taxon>Bacillati</taxon>
        <taxon>Actinomycetota</taxon>
        <taxon>Actinomycetes</taxon>
        <taxon>Nakamurellales</taxon>
        <taxon>Nakamurellaceae</taxon>
        <taxon>Nakamurella</taxon>
    </lineage>
</organism>
<dbReference type="EMBL" id="JABEND010000004">
    <property type="protein sequence ID" value="NNG35825.1"/>
    <property type="molecule type" value="Genomic_DNA"/>
</dbReference>
<name>A0A849A5M0_9ACTN</name>
<dbReference type="GO" id="GO:0005576">
    <property type="term" value="C:extracellular region"/>
    <property type="evidence" value="ECO:0007669"/>
    <property type="project" value="UniProtKB-SubCell"/>
</dbReference>
<dbReference type="InterPro" id="IPR043708">
    <property type="entry name" value="DUF5648"/>
</dbReference>
<dbReference type="AlphaFoldDB" id="A0A849A5M0"/>